<evidence type="ECO:0000256" key="4">
    <source>
        <dbReference type="ARBA" id="ARBA00016009"/>
    </source>
</evidence>
<proteinExistence type="inferred from homology"/>
<evidence type="ECO:0000256" key="2">
    <source>
        <dbReference type="ARBA" id="ARBA00005546"/>
    </source>
</evidence>
<keyword evidence="5" id="KW-0819">tRNA processing</keyword>
<evidence type="ECO:0000313" key="10">
    <source>
        <dbReference type="Proteomes" id="UP000740926"/>
    </source>
</evidence>
<dbReference type="SUPFAM" id="SSF143870">
    <property type="entry name" value="PF0523-like"/>
    <property type="match status" value="1"/>
</dbReference>
<dbReference type="EMBL" id="JAANIU010002209">
    <property type="protein sequence ID" value="KAG1565225.1"/>
    <property type="molecule type" value="Genomic_DNA"/>
</dbReference>
<name>A0A9P6YVR8_9FUNG</name>
<organism evidence="9 10">
    <name type="scientific">Rhizopus delemar</name>
    <dbReference type="NCBI Taxonomy" id="936053"/>
    <lineage>
        <taxon>Eukaryota</taxon>
        <taxon>Fungi</taxon>
        <taxon>Fungi incertae sedis</taxon>
        <taxon>Mucoromycota</taxon>
        <taxon>Mucoromycotina</taxon>
        <taxon>Mucoromycetes</taxon>
        <taxon>Mucorales</taxon>
        <taxon>Mucorineae</taxon>
        <taxon>Rhizopodaceae</taxon>
        <taxon>Rhizopus</taxon>
    </lineage>
</organism>
<gene>
    <name evidence="9" type="ORF">G6F50_010273</name>
</gene>
<comment type="subcellular location">
    <subcellularLocation>
        <location evidence="1">Nucleus</location>
    </subcellularLocation>
</comment>
<evidence type="ECO:0000256" key="8">
    <source>
        <dbReference type="RuleBase" id="RU004398"/>
    </source>
</evidence>
<evidence type="ECO:0000256" key="5">
    <source>
        <dbReference type="ARBA" id="ARBA00022694"/>
    </source>
</evidence>
<dbReference type="Gene3D" id="3.30.2380.10">
    <property type="entry name" value="CGI121/TPRKB"/>
    <property type="match status" value="1"/>
</dbReference>
<dbReference type="GO" id="GO:0002949">
    <property type="term" value="P:tRNA threonylcarbamoyladenosine modification"/>
    <property type="evidence" value="ECO:0007669"/>
    <property type="project" value="TreeGrafter"/>
</dbReference>
<dbReference type="GO" id="GO:0005634">
    <property type="term" value="C:nucleus"/>
    <property type="evidence" value="ECO:0007669"/>
    <property type="project" value="UniProtKB-SubCell"/>
</dbReference>
<accession>A0A9P6YVR8</accession>
<dbReference type="GO" id="GO:0005829">
    <property type="term" value="C:cytosol"/>
    <property type="evidence" value="ECO:0007669"/>
    <property type="project" value="TreeGrafter"/>
</dbReference>
<evidence type="ECO:0000256" key="1">
    <source>
        <dbReference type="ARBA" id="ARBA00004123"/>
    </source>
</evidence>
<comment type="caution">
    <text evidence="9">The sequence shown here is derived from an EMBL/GenBank/DDBJ whole genome shotgun (WGS) entry which is preliminary data.</text>
</comment>
<evidence type="ECO:0000256" key="3">
    <source>
        <dbReference type="ARBA" id="ARBA00015316"/>
    </source>
</evidence>
<reference evidence="9 10" key="1">
    <citation type="journal article" date="2020" name="Microb. Genom.">
        <title>Genetic diversity of clinical and environmental Mucorales isolates obtained from an investigation of mucormycosis cases among solid organ transplant recipients.</title>
        <authorList>
            <person name="Nguyen M.H."/>
            <person name="Kaul D."/>
            <person name="Muto C."/>
            <person name="Cheng S.J."/>
            <person name="Richter R.A."/>
            <person name="Bruno V.M."/>
            <person name="Liu G."/>
            <person name="Beyhan S."/>
            <person name="Sundermann A.J."/>
            <person name="Mounaud S."/>
            <person name="Pasculle A.W."/>
            <person name="Nierman W.C."/>
            <person name="Driscoll E."/>
            <person name="Cumbie R."/>
            <person name="Clancy C.J."/>
            <person name="Dupont C.L."/>
        </authorList>
    </citation>
    <scope>NUCLEOTIDE SEQUENCE [LARGE SCALE GENOMIC DNA]</scope>
    <source>
        <strain evidence="9 10">GL24</strain>
    </source>
</reference>
<evidence type="ECO:0000256" key="7">
    <source>
        <dbReference type="ARBA" id="ARBA00025043"/>
    </source>
</evidence>
<dbReference type="Pfam" id="PF08617">
    <property type="entry name" value="CGI-121"/>
    <property type="match status" value="1"/>
</dbReference>
<dbReference type="InterPro" id="IPR036504">
    <property type="entry name" value="CGI121/TPRKB_sf"/>
</dbReference>
<comment type="similarity">
    <text evidence="2 8">Belongs to the CGI121/TPRKB family.</text>
</comment>
<sequence>MESFALELFPNHGQVHMALFENVTNASELKHRLINQDTALTCALIDASFVIDRFHALLATNRAVHEEQSQKLKTYNLYSQIIFNFSPNTNIAKSFQQFGIKENTTSVVAIKVGDSADEAESFMKNCIKGNLVSLDQLSVIRDLKSIKKAYQIEEKEDVERVKSIVAGAMALKGH</sequence>
<comment type="function">
    <text evidence="7">Component of the EKC/KEOPS complex that is required for the formation of a threonylcarbamoyl group on adenosine at position 37 (t(6)A37) in tRNAs that read codons beginning with adenine. The complex is probably involved in the transfer of the threonylcarbamoyl moiety of threonylcarbamoyl-AMP (TC-AMP) to the N6 group of A37. CGI121 acts as an allosteric effector that regulates the t(6)A activity of the complex. The EKC/KEOPS complex also promotes both telomere uncapping and telomere elongation. The complex is required for efficient recruitment of transcriptional coactivators. CGI121 is not required for tRNA modification.</text>
</comment>
<evidence type="ECO:0000256" key="6">
    <source>
        <dbReference type="ARBA" id="ARBA00023242"/>
    </source>
</evidence>
<keyword evidence="10" id="KW-1185">Reference proteome</keyword>
<evidence type="ECO:0000313" key="9">
    <source>
        <dbReference type="EMBL" id="KAG1565225.1"/>
    </source>
</evidence>
<protein>
    <recommendedName>
        <fullName evidence="4">EKC/KEOPS complex subunit CGI121</fullName>
    </recommendedName>
    <alternativeName>
        <fullName evidence="3">EKC/KEOPS complex subunit cgi121</fullName>
    </alternativeName>
</protein>
<dbReference type="PANTHER" id="PTHR15840:SF10">
    <property type="entry name" value="EKC_KEOPS COMPLEX SUBUNIT TPRKB"/>
    <property type="match status" value="1"/>
</dbReference>
<keyword evidence="6 8" id="KW-0539">Nucleus</keyword>
<dbReference type="GO" id="GO:0000408">
    <property type="term" value="C:EKC/KEOPS complex"/>
    <property type="evidence" value="ECO:0007669"/>
    <property type="project" value="TreeGrafter"/>
</dbReference>
<dbReference type="InterPro" id="IPR013926">
    <property type="entry name" value="CGI121/TPRKB"/>
</dbReference>
<dbReference type="AlphaFoldDB" id="A0A9P6YVR8"/>
<dbReference type="PANTHER" id="PTHR15840">
    <property type="entry name" value="CGI-121 FAMILY MEMBER"/>
    <property type="match status" value="1"/>
</dbReference>
<dbReference type="Proteomes" id="UP000740926">
    <property type="component" value="Unassembled WGS sequence"/>
</dbReference>